<evidence type="ECO:0000313" key="3">
    <source>
        <dbReference type="Proteomes" id="UP000299102"/>
    </source>
</evidence>
<evidence type="ECO:0000256" key="1">
    <source>
        <dbReference type="SAM" id="MobiDB-lite"/>
    </source>
</evidence>
<protein>
    <submittedName>
        <fullName evidence="2">Uncharacterized protein</fullName>
    </submittedName>
</protein>
<dbReference type="AlphaFoldDB" id="A0A4C2AB03"/>
<dbReference type="Proteomes" id="UP000299102">
    <property type="component" value="Unassembled WGS sequence"/>
</dbReference>
<sequence length="92" mass="10127">MENTTQAEKNCDVYELNAVSVRIAQNGFSVFSPESLNQGLNLFIQTIRVKRNENKKKTIAAIVSRIKKKPHDTTSSASAPPVRKDVNSGVPV</sequence>
<feature type="region of interest" description="Disordered" evidence="1">
    <location>
        <begin position="67"/>
        <end position="92"/>
    </location>
</feature>
<keyword evidence="3" id="KW-1185">Reference proteome</keyword>
<comment type="caution">
    <text evidence="2">The sequence shown here is derived from an EMBL/GenBank/DDBJ whole genome shotgun (WGS) entry which is preliminary data.</text>
</comment>
<gene>
    <name evidence="2" type="ORF">EVAR_100333_1</name>
</gene>
<accession>A0A4C2AB03</accession>
<organism evidence="2 3">
    <name type="scientific">Eumeta variegata</name>
    <name type="common">Bagworm moth</name>
    <name type="synonym">Eumeta japonica</name>
    <dbReference type="NCBI Taxonomy" id="151549"/>
    <lineage>
        <taxon>Eukaryota</taxon>
        <taxon>Metazoa</taxon>
        <taxon>Ecdysozoa</taxon>
        <taxon>Arthropoda</taxon>
        <taxon>Hexapoda</taxon>
        <taxon>Insecta</taxon>
        <taxon>Pterygota</taxon>
        <taxon>Neoptera</taxon>
        <taxon>Endopterygota</taxon>
        <taxon>Lepidoptera</taxon>
        <taxon>Glossata</taxon>
        <taxon>Ditrysia</taxon>
        <taxon>Tineoidea</taxon>
        <taxon>Psychidae</taxon>
        <taxon>Oiketicinae</taxon>
        <taxon>Eumeta</taxon>
    </lineage>
</organism>
<name>A0A4C2AB03_EUMVA</name>
<evidence type="ECO:0000313" key="2">
    <source>
        <dbReference type="EMBL" id="GBP97012.1"/>
    </source>
</evidence>
<reference evidence="2 3" key="1">
    <citation type="journal article" date="2019" name="Commun. Biol.">
        <title>The bagworm genome reveals a unique fibroin gene that provides high tensile strength.</title>
        <authorList>
            <person name="Kono N."/>
            <person name="Nakamura H."/>
            <person name="Ohtoshi R."/>
            <person name="Tomita M."/>
            <person name="Numata K."/>
            <person name="Arakawa K."/>
        </authorList>
    </citation>
    <scope>NUCLEOTIDE SEQUENCE [LARGE SCALE GENOMIC DNA]</scope>
</reference>
<proteinExistence type="predicted"/>
<dbReference type="EMBL" id="BGZK01002856">
    <property type="protein sequence ID" value="GBP97012.1"/>
    <property type="molecule type" value="Genomic_DNA"/>
</dbReference>